<proteinExistence type="predicted"/>
<sequence length="291" mass="32669">MRPAPPEGWTNSMQGEDKTQKDEESKPKVPLLLPRSSYTAPPTPLLPSCSEQWESGILSCTTDWRINLLGSVCPCVLFGLTKGQGDESCCFHSCIAFCSLPWVPFLCLFRESVRVRYGIRGSVFTDFFLSAFCPCCVLFQIYEHMRNNPFTDTSQLGFFSSGVLQCRKDIPTCLLVSCCPCLGYGILRRKMGSSCKIHSLCCFLFFPCLHGACNRSYIRSRYGIKYSYLSVSCCRTQWKAIQSETCNSCIDLGCWLALPCCALAQELRHVRKNPFVIYVKDKDGVVTAMAN</sequence>
<feature type="compositionally biased region" description="Basic and acidic residues" evidence="1">
    <location>
        <begin position="15"/>
        <end position="27"/>
    </location>
</feature>
<evidence type="ECO:0000256" key="1">
    <source>
        <dbReference type="SAM" id="MobiDB-lite"/>
    </source>
</evidence>
<dbReference type="EMBL" id="HBKN01032358">
    <property type="protein sequence ID" value="CAE2317569.1"/>
    <property type="molecule type" value="Transcribed_RNA"/>
</dbReference>
<protein>
    <submittedName>
        <fullName evidence="2">Uncharacterized protein</fullName>
    </submittedName>
</protein>
<reference evidence="2" key="1">
    <citation type="submission" date="2021-01" db="EMBL/GenBank/DDBJ databases">
        <authorList>
            <person name="Corre E."/>
            <person name="Pelletier E."/>
            <person name="Niang G."/>
            <person name="Scheremetjew M."/>
            <person name="Finn R."/>
            <person name="Kale V."/>
            <person name="Holt S."/>
            <person name="Cochrane G."/>
            <person name="Meng A."/>
            <person name="Brown T."/>
            <person name="Cohen L."/>
        </authorList>
    </citation>
    <scope>NUCLEOTIDE SEQUENCE</scope>
    <source>
        <strain evidence="2">CCMP 2712</strain>
    </source>
</reference>
<gene>
    <name evidence="2" type="ORF">GTHE00462_LOCUS25196</name>
</gene>
<dbReference type="AlphaFoldDB" id="A0A7S4NY87"/>
<evidence type="ECO:0000313" key="2">
    <source>
        <dbReference type="EMBL" id="CAE2317569.1"/>
    </source>
</evidence>
<organism evidence="2">
    <name type="scientific">Guillardia theta</name>
    <name type="common">Cryptophyte</name>
    <name type="synonym">Cryptomonas phi</name>
    <dbReference type="NCBI Taxonomy" id="55529"/>
    <lineage>
        <taxon>Eukaryota</taxon>
        <taxon>Cryptophyceae</taxon>
        <taxon>Pyrenomonadales</taxon>
        <taxon>Geminigeraceae</taxon>
        <taxon>Guillardia</taxon>
    </lineage>
</organism>
<dbReference type="InterPro" id="IPR006461">
    <property type="entry name" value="PLAC_motif_containing"/>
</dbReference>
<feature type="region of interest" description="Disordered" evidence="1">
    <location>
        <begin position="1"/>
        <end position="39"/>
    </location>
</feature>
<dbReference type="NCBIfam" id="TIGR01571">
    <property type="entry name" value="A_thal_Cys_rich"/>
    <property type="match status" value="1"/>
</dbReference>
<dbReference type="PANTHER" id="PTHR15907">
    <property type="entry name" value="DUF614 FAMILY PROTEIN-RELATED"/>
    <property type="match status" value="1"/>
</dbReference>
<dbReference type="Pfam" id="PF04749">
    <property type="entry name" value="PLAC8"/>
    <property type="match status" value="2"/>
</dbReference>
<accession>A0A7S4NY87</accession>
<name>A0A7S4NY87_GUITH</name>